<dbReference type="PANTHER" id="PTHR43649">
    <property type="entry name" value="ARABINOSE-BINDING PROTEIN-RELATED"/>
    <property type="match status" value="1"/>
</dbReference>
<dbReference type="Pfam" id="PF13416">
    <property type="entry name" value="SBP_bac_8"/>
    <property type="match status" value="1"/>
</dbReference>
<evidence type="ECO:0000256" key="1">
    <source>
        <dbReference type="SAM" id="MobiDB-lite"/>
    </source>
</evidence>
<keyword evidence="4" id="KW-1185">Reference proteome</keyword>
<dbReference type="Proteomes" id="UP000677305">
    <property type="component" value="Chromosome"/>
</dbReference>
<dbReference type="SUPFAM" id="SSF53850">
    <property type="entry name" value="Periplasmic binding protein-like II"/>
    <property type="match status" value="1"/>
</dbReference>
<reference evidence="3 4" key="1">
    <citation type="submission" date="2020-07" db="EMBL/GenBank/DDBJ databases">
        <title>Vallitalea guaymasensis genome.</title>
        <authorList>
            <person name="Postec A."/>
        </authorList>
    </citation>
    <scope>NUCLEOTIDE SEQUENCE [LARGE SCALE GENOMIC DNA]</scope>
    <source>
        <strain evidence="3 4">Ra1766G1</strain>
    </source>
</reference>
<proteinExistence type="predicted"/>
<dbReference type="AlphaFoldDB" id="A0A8J8MA51"/>
<feature type="chain" id="PRO_5038843042" evidence="2">
    <location>
        <begin position="21"/>
        <end position="583"/>
    </location>
</feature>
<accession>A0A8J8MA51</accession>
<dbReference type="InterPro" id="IPR050490">
    <property type="entry name" value="Bact_solute-bd_prot1"/>
</dbReference>
<dbReference type="KEGG" id="vgu:HYG85_08850"/>
<dbReference type="InterPro" id="IPR006059">
    <property type="entry name" value="SBP"/>
</dbReference>
<evidence type="ECO:0000256" key="2">
    <source>
        <dbReference type="SAM" id="SignalP"/>
    </source>
</evidence>
<dbReference type="PROSITE" id="PS51257">
    <property type="entry name" value="PROKAR_LIPOPROTEIN"/>
    <property type="match status" value="1"/>
</dbReference>
<name>A0A8J8MA51_9FIRM</name>
<sequence length="583" mass="67877">MKRTISLLVVLIMATGLVFSGCSKKDDTKKEVDNSSVNQENGDSKESDTVEEGKDKWFHKYEPAITLTGHRNKKNDKDYGQYEKWAEEQLGIKYERKWLVPDVETDNQKLNLAIVSNDIPDIISVEAGDVCSNLIDSGMILPLNDLIEEYASPLTKYMIEQFQDQLDGNFFSMFSKDGKYYAFPEADDLFAANWKNMWLRKDVLDELGKDIPTTLAEFEDILAAYKAKHSDGLPYVYNIQPIMEAHGAYPDKWVKDENGELVFGSVQPKVKEGLQTLRDWYEKGYIDKEFFVKDDTKNMESFVAGKGMAIYGNWWYVFWPFPDLMTNAPDSYMVPVPPLKGPDGKASVMHDIDNGYFNYGRAISANCEHPEALIYMLNEHLDSQYRDNKELRDLMKNEYGYEFKYPYEEAKDPINPDADPEDQIWEYSVEGPDVFFNTYPGNPVHTFYGFKYNHYPMELFDKYLRMADAYKNDTLDQLDMDAYRDYMDNFRQYPTMMDTHVANLDLYQQVLEQDIIELNEFQSAPTKTMVDKNTYLEKLQSETFTKIIIGEKPISAFDEFIDEWYKAGGEQITKEVNEWYKNK</sequence>
<feature type="signal peptide" evidence="2">
    <location>
        <begin position="1"/>
        <end position="20"/>
    </location>
</feature>
<gene>
    <name evidence="3" type="ORF">HYG85_08850</name>
</gene>
<protein>
    <submittedName>
        <fullName evidence="3">Uncharacterized protein</fullName>
    </submittedName>
</protein>
<dbReference type="RefSeq" id="WP_212693166.1">
    <property type="nucleotide sequence ID" value="NZ_CP058561.1"/>
</dbReference>
<feature type="compositionally biased region" description="Basic and acidic residues" evidence="1">
    <location>
        <begin position="24"/>
        <end position="33"/>
    </location>
</feature>
<evidence type="ECO:0000313" key="3">
    <source>
        <dbReference type="EMBL" id="QUH29023.1"/>
    </source>
</evidence>
<dbReference type="EMBL" id="CP058561">
    <property type="protein sequence ID" value="QUH29023.1"/>
    <property type="molecule type" value="Genomic_DNA"/>
</dbReference>
<dbReference type="PANTHER" id="PTHR43649:SF12">
    <property type="entry name" value="DIACETYLCHITOBIOSE BINDING PROTEIN DASA"/>
    <property type="match status" value="1"/>
</dbReference>
<evidence type="ECO:0000313" key="4">
    <source>
        <dbReference type="Proteomes" id="UP000677305"/>
    </source>
</evidence>
<feature type="region of interest" description="Disordered" evidence="1">
    <location>
        <begin position="24"/>
        <end position="51"/>
    </location>
</feature>
<dbReference type="Gene3D" id="3.40.190.10">
    <property type="entry name" value="Periplasmic binding protein-like II"/>
    <property type="match status" value="3"/>
</dbReference>
<feature type="compositionally biased region" description="Basic and acidic residues" evidence="1">
    <location>
        <begin position="42"/>
        <end position="51"/>
    </location>
</feature>
<organism evidence="3 4">
    <name type="scientific">Vallitalea guaymasensis</name>
    <dbReference type="NCBI Taxonomy" id="1185412"/>
    <lineage>
        <taxon>Bacteria</taxon>
        <taxon>Bacillati</taxon>
        <taxon>Bacillota</taxon>
        <taxon>Clostridia</taxon>
        <taxon>Lachnospirales</taxon>
        <taxon>Vallitaleaceae</taxon>
        <taxon>Vallitalea</taxon>
    </lineage>
</organism>
<keyword evidence="2" id="KW-0732">Signal</keyword>